<evidence type="ECO:0000313" key="2">
    <source>
        <dbReference type="Proteomes" id="UP000597444"/>
    </source>
</evidence>
<keyword evidence="2" id="KW-1185">Reference proteome</keyword>
<dbReference type="Proteomes" id="UP000597444">
    <property type="component" value="Unassembled WGS sequence"/>
</dbReference>
<reference evidence="1" key="1">
    <citation type="submission" date="2020-10" db="EMBL/GenBank/DDBJ databases">
        <title>Taxonomic study of unclassified bacteria belonging to the class Ktedonobacteria.</title>
        <authorList>
            <person name="Yabe S."/>
            <person name="Wang C.M."/>
            <person name="Zheng Y."/>
            <person name="Sakai Y."/>
            <person name="Cavaletti L."/>
            <person name="Monciardini P."/>
            <person name="Donadio S."/>
        </authorList>
    </citation>
    <scope>NUCLEOTIDE SEQUENCE</scope>
    <source>
        <strain evidence="1">ID150040</strain>
    </source>
</reference>
<proteinExistence type="predicted"/>
<dbReference type="EMBL" id="BNJK01000002">
    <property type="protein sequence ID" value="GHO98714.1"/>
    <property type="molecule type" value="Genomic_DNA"/>
</dbReference>
<sequence length="395" mass="45564">MPIEQVGYRRLYDAMGCSIQGRDEIHITFPFEGIFQVEIYIGSTPRFGISTETNDDYYAYPGIVNHKNPPSYYEDVTQSSYPRHFFTEICCFRDIEISEALSKAFHCQNKRARAEVLKIVENDAAVYRRIADLVGGIIGLKFHRQFVMELLNENFVAILDDSFVMSIIGTTVERLAPVQMSAQGIEQMEHFSSLLTKSGVKNELAQQWKETILGWLMRAWAERDTISKFNALFTALEMLLKGVKSKMPLDMRQNAKEIRSLITKHGGEKQEQLLVFFDQLMSKQSPPLMKRFETLATQANMTTKNIDIKAISHFREMRNNSVHDGENNTQVIVTNPSIGDEEIHAFEDIVEKYINYVLFEDSNIYQSHWRTKPLEPKWERAHLIVNPRKSGDMLS</sequence>
<protein>
    <submittedName>
        <fullName evidence="1">Uncharacterized protein</fullName>
    </submittedName>
</protein>
<organism evidence="1 2">
    <name type="scientific">Reticulibacter mediterranei</name>
    <dbReference type="NCBI Taxonomy" id="2778369"/>
    <lineage>
        <taxon>Bacteria</taxon>
        <taxon>Bacillati</taxon>
        <taxon>Chloroflexota</taxon>
        <taxon>Ktedonobacteria</taxon>
        <taxon>Ktedonobacterales</taxon>
        <taxon>Reticulibacteraceae</taxon>
        <taxon>Reticulibacter</taxon>
    </lineage>
</organism>
<name>A0A8J3IN75_9CHLR</name>
<evidence type="ECO:0000313" key="1">
    <source>
        <dbReference type="EMBL" id="GHO98714.1"/>
    </source>
</evidence>
<dbReference type="AlphaFoldDB" id="A0A8J3IN75"/>
<comment type="caution">
    <text evidence="1">The sequence shown here is derived from an EMBL/GenBank/DDBJ whole genome shotgun (WGS) entry which is preliminary data.</text>
</comment>
<dbReference type="RefSeq" id="WP_220209412.1">
    <property type="nucleotide sequence ID" value="NZ_BNJK01000002.1"/>
</dbReference>
<accession>A0A8J3IN75</accession>
<gene>
    <name evidence="1" type="ORF">KSF_087620</name>
</gene>